<evidence type="ECO:0000256" key="4">
    <source>
        <dbReference type="ARBA" id="ARBA00022759"/>
    </source>
</evidence>
<keyword evidence="3" id="KW-0540">Nuclease</keyword>
<evidence type="ECO:0000313" key="11">
    <source>
        <dbReference type="Proteomes" id="UP000255515"/>
    </source>
</evidence>
<evidence type="ECO:0000313" key="10">
    <source>
        <dbReference type="EMBL" id="SSZ55639.1"/>
    </source>
</evidence>
<evidence type="ECO:0000256" key="6">
    <source>
        <dbReference type="ARBA" id="ARBA00022884"/>
    </source>
</evidence>
<dbReference type="NCBIfam" id="TIGR02582">
    <property type="entry name" value="cas7_TM1809"/>
    <property type="match status" value="1"/>
</dbReference>
<dbReference type="Pfam" id="PF03787">
    <property type="entry name" value="RAMPs"/>
    <property type="match status" value="1"/>
</dbReference>
<accession>A0A376C0U6</accession>
<reference evidence="10 11" key="1">
    <citation type="submission" date="2018-06" db="EMBL/GenBank/DDBJ databases">
        <authorList>
            <consortium name="Pathogen Informatics"/>
            <person name="Doyle S."/>
        </authorList>
    </citation>
    <scope>NUCLEOTIDE SEQUENCE [LARGE SCALE GENOMIC DNA]</scope>
    <source>
        <strain evidence="10 11">NCTC11661</strain>
    </source>
</reference>
<evidence type="ECO:0000256" key="1">
    <source>
        <dbReference type="ARBA" id="ARBA00006342"/>
    </source>
</evidence>
<comment type="similarity">
    <text evidence="1">Belongs to the CRISPR-associated Csm3 family.</text>
</comment>
<proteinExistence type="inferred from homology"/>
<dbReference type="PANTHER" id="PTHR35579:SF3">
    <property type="entry name" value="CRISPR SYSTEM CMS ENDORIBONUCLEASE CSM3"/>
    <property type="match status" value="1"/>
</dbReference>
<dbReference type="InterPro" id="IPR052216">
    <property type="entry name" value="CRISPR_Csm3_endoribonuclease"/>
</dbReference>
<dbReference type="PANTHER" id="PTHR35579">
    <property type="entry name" value="CRISPR SYSTEM CMS ENDORIBONUCLEASE CSM3"/>
    <property type="match status" value="1"/>
</dbReference>
<evidence type="ECO:0000256" key="8">
    <source>
        <dbReference type="ARBA" id="ARBA00033183"/>
    </source>
</evidence>
<evidence type="ECO:0000256" key="7">
    <source>
        <dbReference type="ARBA" id="ARBA00023118"/>
    </source>
</evidence>
<dbReference type="AlphaFoldDB" id="A0A376C0U6"/>
<organism evidence="10 11">
    <name type="scientific">Bergeyella zoohelcum</name>
    <dbReference type="NCBI Taxonomy" id="1015"/>
    <lineage>
        <taxon>Bacteria</taxon>
        <taxon>Pseudomonadati</taxon>
        <taxon>Bacteroidota</taxon>
        <taxon>Flavobacteriia</taxon>
        <taxon>Flavobacteriales</taxon>
        <taxon>Weeksellaceae</taxon>
        <taxon>Bergeyella</taxon>
    </lineage>
</organism>
<dbReference type="GO" id="GO:0051607">
    <property type="term" value="P:defense response to virus"/>
    <property type="evidence" value="ECO:0007669"/>
    <property type="project" value="UniProtKB-KW"/>
</dbReference>
<dbReference type="RefSeq" id="WP_002664648.1">
    <property type="nucleotide sequence ID" value="NZ_JAXFPJ010000042.1"/>
</dbReference>
<name>A0A376C0U6_9FLAO</name>
<dbReference type="GO" id="GO:0003723">
    <property type="term" value="F:RNA binding"/>
    <property type="evidence" value="ECO:0007669"/>
    <property type="project" value="UniProtKB-KW"/>
</dbReference>
<dbReference type="InterPro" id="IPR005537">
    <property type="entry name" value="RAMP_III_fam"/>
</dbReference>
<dbReference type="EMBL" id="UFTJ01000002">
    <property type="protein sequence ID" value="SSZ55639.1"/>
    <property type="molecule type" value="Genomic_DNA"/>
</dbReference>
<dbReference type="GO" id="GO:0004519">
    <property type="term" value="F:endonuclease activity"/>
    <property type="evidence" value="ECO:0007669"/>
    <property type="project" value="UniProtKB-KW"/>
</dbReference>
<evidence type="ECO:0000256" key="5">
    <source>
        <dbReference type="ARBA" id="ARBA00022801"/>
    </source>
</evidence>
<feature type="domain" description="CRISPR type III-associated protein" evidence="9">
    <location>
        <begin position="12"/>
        <end position="196"/>
    </location>
</feature>
<sequence length="208" mass="23169">MKLVQKHIIQGTITVKTGLHIGGGKSSLDIGGLDAPVIKTAKGIPYIPGSSIKGKLRSLLGMKEGSSEPKTDSEPLRQLFGCSEKGKEEKTRAIFRDAYLDTEQFKTLNFNKDLLATEYTEEKYENVIDRVQGKAKNGGLRQMERVPADTVFLFEIILNQYDEDRENLLETLEKGIDLLNNDYLGGSGTRGYGQVKMEILSQKKLLNE</sequence>
<keyword evidence="4" id="KW-0255">Endonuclease</keyword>
<evidence type="ECO:0000259" key="9">
    <source>
        <dbReference type="Pfam" id="PF03787"/>
    </source>
</evidence>
<dbReference type="GO" id="GO:0016787">
    <property type="term" value="F:hydrolase activity"/>
    <property type="evidence" value="ECO:0007669"/>
    <property type="project" value="UniProtKB-KW"/>
</dbReference>
<evidence type="ECO:0000256" key="3">
    <source>
        <dbReference type="ARBA" id="ARBA00022722"/>
    </source>
</evidence>
<dbReference type="InterPro" id="IPR013412">
    <property type="entry name" value="CRISPR-assoc_RAMP_Csm3"/>
</dbReference>
<protein>
    <recommendedName>
        <fullName evidence="2">CRISPR system Cms endoribonuclease Csm3</fullName>
    </recommendedName>
    <alternativeName>
        <fullName evidence="8">CRISPR type III A-associated RAMP protein Csm3</fullName>
    </alternativeName>
</protein>
<keyword evidence="6" id="KW-0694">RNA-binding</keyword>
<dbReference type="Proteomes" id="UP000255515">
    <property type="component" value="Unassembled WGS sequence"/>
</dbReference>
<keyword evidence="5" id="KW-0378">Hydrolase</keyword>
<evidence type="ECO:0000256" key="2">
    <source>
        <dbReference type="ARBA" id="ARBA00022150"/>
    </source>
</evidence>
<keyword evidence="7" id="KW-0051">Antiviral defense</keyword>
<gene>
    <name evidence="10" type="ORF">NCTC11661_01022</name>
</gene>